<feature type="compositionally biased region" description="Basic and acidic residues" evidence="12">
    <location>
        <begin position="1"/>
        <end position="27"/>
    </location>
</feature>
<comment type="catalytic activity">
    <reaction evidence="8">
        <text>L-threonyl-[protein] + ATP = O-phospho-L-threonyl-[protein] + ADP + H(+)</text>
        <dbReference type="Rhea" id="RHEA:46608"/>
        <dbReference type="Rhea" id="RHEA-COMP:11060"/>
        <dbReference type="Rhea" id="RHEA-COMP:11605"/>
        <dbReference type="ChEBI" id="CHEBI:15378"/>
        <dbReference type="ChEBI" id="CHEBI:30013"/>
        <dbReference type="ChEBI" id="CHEBI:30616"/>
        <dbReference type="ChEBI" id="CHEBI:61977"/>
        <dbReference type="ChEBI" id="CHEBI:456216"/>
        <dbReference type="EC" id="2.7.11.1"/>
    </reaction>
</comment>
<evidence type="ECO:0000256" key="2">
    <source>
        <dbReference type="ARBA" id="ARBA00012513"/>
    </source>
</evidence>
<dbReference type="InterPro" id="IPR051138">
    <property type="entry name" value="PIM_Ser/Thr_kinase"/>
</dbReference>
<name>A0AAV6T144_SOLSE</name>
<keyword evidence="15" id="KW-1185">Reference proteome</keyword>
<keyword evidence="3 11" id="KW-0723">Serine/threonine-protein kinase</keyword>
<dbReference type="PROSITE" id="PS50011">
    <property type="entry name" value="PROTEIN_KINASE_DOM"/>
    <property type="match status" value="1"/>
</dbReference>
<keyword evidence="5 10" id="KW-0547">Nucleotide-binding</keyword>
<comment type="caution">
    <text evidence="14">The sequence shown here is derived from an EMBL/GenBank/DDBJ whole genome shotgun (WGS) entry which is preliminary data.</text>
</comment>
<evidence type="ECO:0000256" key="10">
    <source>
        <dbReference type="PROSITE-ProRule" id="PRU10141"/>
    </source>
</evidence>
<evidence type="ECO:0000256" key="6">
    <source>
        <dbReference type="ARBA" id="ARBA00022777"/>
    </source>
</evidence>
<dbReference type="PROSITE" id="PS00107">
    <property type="entry name" value="PROTEIN_KINASE_ATP"/>
    <property type="match status" value="1"/>
</dbReference>
<reference evidence="14 15" key="1">
    <citation type="journal article" date="2021" name="Sci. Rep.">
        <title>Chromosome anchoring in Senegalese sole (Solea senegalensis) reveals sex-associated markers and genome rearrangements in flatfish.</title>
        <authorList>
            <person name="Guerrero-Cozar I."/>
            <person name="Gomez-Garrido J."/>
            <person name="Berbel C."/>
            <person name="Martinez-Blanch J.F."/>
            <person name="Alioto T."/>
            <person name="Claros M.G."/>
            <person name="Gagnaire P.A."/>
            <person name="Manchado M."/>
        </authorList>
    </citation>
    <scope>NUCLEOTIDE SEQUENCE [LARGE SCALE GENOMIC DNA]</scope>
    <source>
        <strain evidence="14">Sse05_10M</strain>
    </source>
</reference>
<proteinExistence type="inferred from homology"/>
<feature type="compositionally biased region" description="Basic and acidic residues" evidence="12">
    <location>
        <begin position="85"/>
        <end position="98"/>
    </location>
</feature>
<evidence type="ECO:0000259" key="13">
    <source>
        <dbReference type="PROSITE" id="PS50011"/>
    </source>
</evidence>
<feature type="binding site" evidence="10">
    <location>
        <position position="163"/>
    </location>
    <ligand>
        <name>ATP</name>
        <dbReference type="ChEBI" id="CHEBI:30616"/>
    </ligand>
</feature>
<evidence type="ECO:0000256" key="9">
    <source>
        <dbReference type="ARBA" id="ARBA00048679"/>
    </source>
</evidence>
<dbReference type="Proteomes" id="UP000693946">
    <property type="component" value="Linkage Group LG10"/>
</dbReference>
<protein>
    <recommendedName>
        <fullName evidence="2">non-specific serine/threonine protein kinase</fullName>
        <ecNumber evidence="2">2.7.11.1</ecNumber>
    </recommendedName>
</protein>
<accession>A0AAV6T144</accession>
<dbReference type="PANTHER" id="PTHR22984:SF11">
    <property type="entry name" value="AURORA KINASE-RELATED"/>
    <property type="match status" value="1"/>
</dbReference>
<evidence type="ECO:0000256" key="4">
    <source>
        <dbReference type="ARBA" id="ARBA00022679"/>
    </source>
</evidence>
<dbReference type="Pfam" id="PF00069">
    <property type="entry name" value="Pkinase"/>
    <property type="match status" value="1"/>
</dbReference>
<dbReference type="GO" id="GO:0004674">
    <property type="term" value="F:protein serine/threonine kinase activity"/>
    <property type="evidence" value="ECO:0007669"/>
    <property type="project" value="UniProtKB-KW"/>
</dbReference>
<dbReference type="PROSITE" id="PS00108">
    <property type="entry name" value="PROTEIN_KINASE_ST"/>
    <property type="match status" value="1"/>
</dbReference>
<evidence type="ECO:0000256" key="7">
    <source>
        <dbReference type="ARBA" id="ARBA00022840"/>
    </source>
</evidence>
<organism evidence="14 15">
    <name type="scientific">Solea senegalensis</name>
    <name type="common">Senegalese sole</name>
    <dbReference type="NCBI Taxonomy" id="28829"/>
    <lineage>
        <taxon>Eukaryota</taxon>
        <taxon>Metazoa</taxon>
        <taxon>Chordata</taxon>
        <taxon>Craniata</taxon>
        <taxon>Vertebrata</taxon>
        <taxon>Euteleostomi</taxon>
        <taxon>Actinopterygii</taxon>
        <taxon>Neopterygii</taxon>
        <taxon>Teleostei</taxon>
        <taxon>Neoteleostei</taxon>
        <taxon>Acanthomorphata</taxon>
        <taxon>Carangaria</taxon>
        <taxon>Pleuronectiformes</taxon>
        <taxon>Pleuronectoidei</taxon>
        <taxon>Soleidae</taxon>
        <taxon>Solea</taxon>
    </lineage>
</organism>
<evidence type="ECO:0000256" key="12">
    <source>
        <dbReference type="SAM" id="MobiDB-lite"/>
    </source>
</evidence>
<feature type="region of interest" description="Disordered" evidence="12">
    <location>
        <begin position="72"/>
        <end position="111"/>
    </location>
</feature>
<dbReference type="InterPro" id="IPR017441">
    <property type="entry name" value="Protein_kinase_ATP_BS"/>
</dbReference>
<dbReference type="PANTHER" id="PTHR22984">
    <property type="entry name" value="SERINE/THREONINE-PROTEIN KINASE PIM"/>
    <property type="match status" value="1"/>
</dbReference>
<sequence>MRGEEPKEDIKSWEEGKKKIQKEDSKRTAIKHQTQTNSQVSVALKTLLEPDTSPCNDNFSAKVTTMKRKVSREQEIARKQQRCKPVADVKKPENKDTEVLPATKTPRSNRISKQENKSTFLLGQTSKDDLRDKYIPLCSLGEGGHGSVFAGIRITDKLPVAIKHIPKSSVRMRSVTVNGSRYKIPLEVVLMQKAGGEPELVGQSSAVCILEWYDLEQEIVLVMERPVPSVDLWQYINHKGPMGEDMARFIMKQLIEAAIRIDSAGVFHRDIKTENILIEERRDGPRVRVIDFGCGSILSRRNYGYRTYVGTPQYVPPEFFVDWSYKAGPTTVWQLTAVLYEMLEGFSHFDTVRFICKVYRISSRLSQDCQDFMKMGLALLPEKRATLKQMQQHSWLTNPASTITQPLPAPGPPPTSHLLLSP</sequence>
<evidence type="ECO:0000256" key="3">
    <source>
        <dbReference type="ARBA" id="ARBA00022527"/>
    </source>
</evidence>
<dbReference type="SMART" id="SM00220">
    <property type="entry name" value="S_TKc"/>
    <property type="match status" value="1"/>
</dbReference>
<keyword evidence="4" id="KW-0808">Transferase</keyword>
<evidence type="ECO:0000313" key="15">
    <source>
        <dbReference type="Proteomes" id="UP000693946"/>
    </source>
</evidence>
<evidence type="ECO:0000256" key="11">
    <source>
        <dbReference type="RuleBase" id="RU000304"/>
    </source>
</evidence>
<feature type="domain" description="Protein kinase" evidence="13">
    <location>
        <begin position="134"/>
        <end position="396"/>
    </location>
</feature>
<dbReference type="GO" id="GO:0043066">
    <property type="term" value="P:negative regulation of apoptotic process"/>
    <property type="evidence" value="ECO:0007669"/>
    <property type="project" value="TreeGrafter"/>
</dbReference>
<comment type="similarity">
    <text evidence="1">Belongs to the protein kinase superfamily. CAMK Ser/Thr protein kinase family. PIM subfamily.</text>
</comment>
<dbReference type="AlphaFoldDB" id="A0AAV6T144"/>
<comment type="catalytic activity">
    <reaction evidence="9">
        <text>L-seryl-[protein] + ATP = O-phospho-L-seryl-[protein] + ADP + H(+)</text>
        <dbReference type="Rhea" id="RHEA:17989"/>
        <dbReference type="Rhea" id="RHEA-COMP:9863"/>
        <dbReference type="Rhea" id="RHEA-COMP:11604"/>
        <dbReference type="ChEBI" id="CHEBI:15378"/>
        <dbReference type="ChEBI" id="CHEBI:29999"/>
        <dbReference type="ChEBI" id="CHEBI:30616"/>
        <dbReference type="ChEBI" id="CHEBI:83421"/>
        <dbReference type="ChEBI" id="CHEBI:456216"/>
        <dbReference type="EC" id="2.7.11.1"/>
    </reaction>
</comment>
<dbReference type="EC" id="2.7.11.1" evidence="2"/>
<evidence type="ECO:0000313" key="14">
    <source>
        <dbReference type="EMBL" id="KAG7523055.1"/>
    </source>
</evidence>
<dbReference type="GO" id="GO:0005524">
    <property type="term" value="F:ATP binding"/>
    <property type="evidence" value="ECO:0007669"/>
    <property type="project" value="UniProtKB-UniRule"/>
</dbReference>
<evidence type="ECO:0000256" key="1">
    <source>
        <dbReference type="ARBA" id="ARBA00005505"/>
    </source>
</evidence>
<keyword evidence="6 14" id="KW-0418">Kinase</keyword>
<dbReference type="InterPro" id="IPR008271">
    <property type="entry name" value="Ser/Thr_kinase_AS"/>
</dbReference>
<keyword evidence="7 10" id="KW-0067">ATP-binding</keyword>
<evidence type="ECO:0000256" key="5">
    <source>
        <dbReference type="ARBA" id="ARBA00022741"/>
    </source>
</evidence>
<dbReference type="GO" id="GO:0007346">
    <property type="term" value="P:regulation of mitotic cell cycle"/>
    <property type="evidence" value="ECO:0007669"/>
    <property type="project" value="TreeGrafter"/>
</dbReference>
<dbReference type="GO" id="GO:0005737">
    <property type="term" value="C:cytoplasm"/>
    <property type="evidence" value="ECO:0007669"/>
    <property type="project" value="TreeGrafter"/>
</dbReference>
<feature type="region of interest" description="Disordered" evidence="12">
    <location>
        <begin position="401"/>
        <end position="422"/>
    </location>
</feature>
<dbReference type="EMBL" id="JAGKHQ010000002">
    <property type="protein sequence ID" value="KAG7523055.1"/>
    <property type="molecule type" value="Genomic_DNA"/>
</dbReference>
<evidence type="ECO:0000256" key="8">
    <source>
        <dbReference type="ARBA" id="ARBA00047899"/>
    </source>
</evidence>
<gene>
    <name evidence="14" type="ORF">JOB18_037730</name>
</gene>
<dbReference type="InterPro" id="IPR000719">
    <property type="entry name" value="Prot_kinase_dom"/>
</dbReference>
<feature type="region of interest" description="Disordered" evidence="12">
    <location>
        <begin position="1"/>
        <end position="38"/>
    </location>
</feature>